<dbReference type="OrthoDB" id="9803729at2"/>
<comment type="caution">
    <text evidence="5">The sequence shown here is derived from an EMBL/GenBank/DDBJ whole genome shotgun (WGS) entry which is preliminary data.</text>
</comment>
<comment type="cofactor">
    <cofactor evidence="1 4">
        <name>pyridoxal 5'-phosphate</name>
        <dbReference type="ChEBI" id="CHEBI:597326"/>
    </cofactor>
</comment>
<evidence type="ECO:0000313" key="5">
    <source>
        <dbReference type="EMBL" id="PAP78607.1"/>
    </source>
</evidence>
<dbReference type="GO" id="GO:0019343">
    <property type="term" value="P:cysteine biosynthetic process via cystathionine"/>
    <property type="evidence" value="ECO:0007669"/>
    <property type="project" value="TreeGrafter"/>
</dbReference>
<evidence type="ECO:0000313" key="6">
    <source>
        <dbReference type="Proteomes" id="UP000216339"/>
    </source>
</evidence>
<dbReference type="GO" id="GO:0030170">
    <property type="term" value="F:pyridoxal phosphate binding"/>
    <property type="evidence" value="ECO:0007669"/>
    <property type="project" value="InterPro"/>
</dbReference>
<evidence type="ECO:0000256" key="4">
    <source>
        <dbReference type="RuleBase" id="RU362118"/>
    </source>
</evidence>
<dbReference type="InterPro" id="IPR015421">
    <property type="entry name" value="PyrdxlP-dep_Trfase_major"/>
</dbReference>
<dbReference type="InterPro" id="IPR015422">
    <property type="entry name" value="PyrdxlP-dep_Trfase_small"/>
</dbReference>
<sequence length="398" mass="41289">MELRPDLATRAVHAGRQDLAALGVHALPIDLSSTYPFSDLDGATASLDALVAGDQRAPNPVYARLHNPTVARFEDGLAELEGTAAAVAFASGMAALTAVVLAARADGGHVVATRPIYGTTDHLLTCELLGMEVTWTTPDGVADALRPDTALVITETPANPTLALVDVEYVVAQAGDVPVLVDSTFATPVLQRPAEWGAALVMHSATKFLGGHGDVVAGVVACGEAWARRLRQVRVATGALLHPLAGYLLHRGLTTLPLRIERAQATAQTLAARLLDHDAVAAVHYPGLEACDPTRLVGRQMDGPGTMLAFEVEGGYEAARAAVEHVSLMTPAVSLGSVDTLLQHPAGLTHRVLSDDARAEGGIAPGLLRLSVGLEGADDLWNDLAGALAAVEHLAVVA</sequence>
<dbReference type="GO" id="GO:0005737">
    <property type="term" value="C:cytoplasm"/>
    <property type="evidence" value="ECO:0007669"/>
    <property type="project" value="TreeGrafter"/>
</dbReference>
<dbReference type="GO" id="GO:0004123">
    <property type="term" value="F:cystathionine gamma-lyase activity"/>
    <property type="evidence" value="ECO:0007669"/>
    <property type="project" value="TreeGrafter"/>
</dbReference>
<protein>
    <submittedName>
        <fullName evidence="5">Cystathionine gamma-synthase</fullName>
    </submittedName>
</protein>
<feature type="modified residue" description="N6-(pyridoxal phosphate)lysine" evidence="3">
    <location>
        <position position="207"/>
    </location>
</feature>
<dbReference type="SUPFAM" id="SSF53383">
    <property type="entry name" value="PLP-dependent transferases"/>
    <property type="match status" value="1"/>
</dbReference>
<dbReference type="Gene3D" id="3.40.640.10">
    <property type="entry name" value="Type I PLP-dependent aspartate aminotransferase-like (Major domain)"/>
    <property type="match status" value="1"/>
</dbReference>
<dbReference type="EMBL" id="MQWD01000001">
    <property type="protein sequence ID" value="PAP78607.1"/>
    <property type="molecule type" value="Genomic_DNA"/>
</dbReference>
<dbReference type="InterPro" id="IPR000277">
    <property type="entry name" value="Cys/Met-Metab_PyrdxlP-dep_enz"/>
</dbReference>
<evidence type="ECO:0000256" key="1">
    <source>
        <dbReference type="ARBA" id="ARBA00001933"/>
    </source>
</evidence>
<keyword evidence="6" id="KW-1185">Reference proteome</keyword>
<name>A0A271J5T1_9BACT</name>
<dbReference type="AlphaFoldDB" id="A0A271J5T1"/>
<dbReference type="PANTHER" id="PTHR11808">
    <property type="entry name" value="TRANS-SULFURATION ENZYME FAMILY MEMBER"/>
    <property type="match status" value="1"/>
</dbReference>
<reference evidence="5 6" key="1">
    <citation type="submission" date="2016-11" db="EMBL/GenBank/DDBJ databases">
        <title>Study of marine rhodopsin-containing bacteria.</title>
        <authorList>
            <person name="Yoshizawa S."/>
            <person name="Kumagai Y."/>
            <person name="Kogure K."/>
        </authorList>
    </citation>
    <scope>NUCLEOTIDE SEQUENCE [LARGE SCALE GENOMIC DNA]</scope>
    <source>
        <strain evidence="5 6">SAORIC-28</strain>
    </source>
</reference>
<proteinExistence type="inferred from homology"/>
<accession>A0A271J5T1</accession>
<dbReference type="Proteomes" id="UP000216339">
    <property type="component" value="Unassembled WGS sequence"/>
</dbReference>
<dbReference type="Gene3D" id="3.90.1150.10">
    <property type="entry name" value="Aspartate Aminotransferase, domain 1"/>
    <property type="match status" value="1"/>
</dbReference>
<dbReference type="PANTHER" id="PTHR11808:SF85">
    <property type="entry name" value="CYSTATHIONINE GAMMA-LYASE-RELATED"/>
    <property type="match status" value="1"/>
</dbReference>
<organism evidence="5 6">
    <name type="scientific">Rubrivirga marina</name>
    <dbReference type="NCBI Taxonomy" id="1196024"/>
    <lineage>
        <taxon>Bacteria</taxon>
        <taxon>Pseudomonadati</taxon>
        <taxon>Rhodothermota</taxon>
        <taxon>Rhodothermia</taxon>
        <taxon>Rhodothermales</taxon>
        <taxon>Rubricoccaceae</taxon>
        <taxon>Rubrivirga</taxon>
    </lineage>
</organism>
<dbReference type="PIRSF" id="PIRSF001434">
    <property type="entry name" value="CGS"/>
    <property type="match status" value="1"/>
</dbReference>
<comment type="similarity">
    <text evidence="4">Belongs to the trans-sulfuration enzymes family.</text>
</comment>
<dbReference type="Pfam" id="PF01053">
    <property type="entry name" value="Cys_Met_Meta_PP"/>
    <property type="match status" value="1"/>
</dbReference>
<dbReference type="InterPro" id="IPR015424">
    <property type="entry name" value="PyrdxlP-dep_Trfase"/>
</dbReference>
<evidence type="ECO:0000256" key="3">
    <source>
        <dbReference type="PIRSR" id="PIRSR001434-2"/>
    </source>
</evidence>
<dbReference type="FunFam" id="3.40.640.10:FF:000046">
    <property type="entry name" value="Cystathionine gamma-lyase"/>
    <property type="match status" value="1"/>
</dbReference>
<keyword evidence="2 3" id="KW-0663">Pyridoxal phosphate</keyword>
<dbReference type="RefSeq" id="WP_095512273.1">
    <property type="nucleotide sequence ID" value="NZ_MQWD01000001.1"/>
</dbReference>
<gene>
    <name evidence="5" type="ORF">BSZ37_01420</name>
</gene>
<evidence type="ECO:0000256" key="2">
    <source>
        <dbReference type="ARBA" id="ARBA00022898"/>
    </source>
</evidence>
<dbReference type="GO" id="GO:0019346">
    <property type="term" value="P:transsulfuration"/>
    <property type="evidence" value="ECO:0007669"/>
    <property type="project" value="InterPro"/>
</dbReference>